<name>A0A6B9Y0Y9_9CAUD</name>
<evidence type="ECO:0000313" key="3">
    <source>
        <dbReference type="Proteomes" id="UP000465071"/>
    </source>
</evidence>
<feature type="transmembrane region" description="Helical" evidence="1">
    <location>
        <begin position="38"/>
        <end position="59"/>
    </location>
</feature>
<keyword evidence="1" id="KW-0812">Transmembrane</keyword>
<keyword evidence="3" id="KW-1185">Reference proteome</keyword>
<keyword evidence="1" id="KW-0472">Membrane</keyword>
<protein>
    <submittedName>
        <fullName evidence="2">Uncharacterized protein</fullName>
    </submittedName>
</protein>
<evidence type="ECO:0000313" key="2">
    <source>
        <dbReference type="EMBL" id="QHS01738.1"/>
    </source>
</evidence>
<reference evidence="3" key="1">
    <citation type="submission" date="2019-12" db="EMBL/GenBank/DDBJ databases">
        <authorList>
            <person name="Wang K."/>
            <person name="Tamayo M.G."/>
            <person name="Penner T.V."/>
            <person name="Cook B.W.M."/>
            <person name="Court D.A."/>
            <person name="Theriault S.S."/>
        </authorList>
    </citation>
    <scope>NUCLEOTIDE SEQUENCE [LARGE SCALE GENOMIC DNA]</scope>
</reference>
<accession>A0A6B9Y0Y9</accession>
<evidence type="ECO:0000256" key="1">
    <source>
        <dbReference type="SAM" id="Phobius"/>
    </source>
</evidence>
<keyword evidence="1" id="KW-1133">Transmembrane helix</keyword>
<organism evidence="2 3">
    <name type="scientific">Enterobacter phage vB_EclM_CIP9</name>
    <dbReference type="NCBI Taxonomy" id="2696340"/>
    <lineage>
        <taxon>Viruses</taxon>
        <taxon>Duplodnaviria</taxon>
        <taxon>Heunggongvirae</taxon>
        <taxon>Uroviricota</taxon>
        <taxon>Caudoviricetes</taxon>
        <taxon>Pantevenvirales</taxon>
        <taxon>Straboviridae</taxon>
        <taxon>Tevenvirinae</taxon>
        <taxon>Kanagawavirus</taxon>
        <taxon>Kanagawavirus cipnine</taxon>
    </lineage>
</organism>
<sequence>MFANYIASLFYALIGNSELALRHEMIAKMTWVLDRQQAITDLFTGGLVCGAAVAGVVFIGSKINSKLQVA</sequence>
<gene>
    <name evidence="2" type="ORF">CPT_CIP9_202</name>
</gene>
<dbReference type="EMBL" id="MN882610">
    <property type="protein sequence ID" value="QHS01738.1"/>
    <property type="molecule type" value="Genomic_DNA"/>
</dbReference>
<dbReference type="Proteomes" id="UP000465071">
    <property type="component" value="Segment"/>
</dbReference>
<proteinExistence type="predicted"/>